<dbReference type="GO" id="GO:0005506">
    <property type="term" value="F:iron ion binding"/>
    <property type="evidence" value="ECO:0007669"/>
    <property type="project" value="InterPro"/>
</dbReference>
<dbReference type="SUPFAM" id="SSF117916">
    <property type="entry name" value="Fe-S cluster assembly (FSCA) domain-like"/>
    <property type="match status" value="1"/>
</dbReference>
<protein>
    <submittedName>
        <fullName evidence="4">Unannotated protein</fullName>
    </submittedName>
</protein>
<dbReference type="GO" id="GO:0016226">
    <property type="term" value="P:iron-sulfur cluster assembly"/>
    <property type="evidence" value="ECO:0007669"/>
    <property type="project" value="InterPro"/>
</dbReference>
<sequence>MQLAMSTASDQYRGLCQWVQFLPPPVSEVGVVQSEVEVVIEIIRPAIQADGGDITLIDVDQDTGIVVVELSGACVSCPASTVTMKAGIERIMMDRVPGVTAVVQPGEDAELGTAVTL</sequence>
<comment type="similarity">
    <text evidence="1">Belongs to the NifU family.</text>
</comment>
<dbReference type="EMBL" id="CAFBMG010000132">
    <property type="protein sequence ID" value="CAB4911045.1"/>
    <property type="molecule type" value="Genomic_DNA"/>
</dbReference>
<evidence type="ECO:0000256" key="1">
    <source>
        <dbReference type="ARBA" id="ARBA00006420"/>
    </source>
</evidence>
<dbReference type="AlphaFoldDB" id="A0A6J7H348"/>
<accession>A0A6J7H348</accession>
<dbReference type="GO" id="GO:0051536">
    <property type="term" value="F:iron-sulfur cluster binding"/>
    <property type="evidence" value="ECO:0007669"/>
    <property type="project" value="InterPro"/>
</dbReference>
<dbReference type="PANTHER" id="PTHR11178:SF1">
    <property type="entry name" value="NFU1 IRON-SULFUR CLUSTER SCAFFOLD HOMOLOG, MITOCHONDRIAL"/>
    <property type="match status" value="1"/>
</dbReference>
<dbReference type="Gene3D" id="3.30.300.130">
    <property type="entry name" value="Fe-S cluster assembly (FSCA)"/>
    <property type="match status" value="1"/>
</dbReference>
<organism evidence="4">
    <name type="scientific">freshwater metagenome</name>
    <dbReference type="NCBI Taxonomy" id="449393"/>
    <lineage>
        <taxon>unclassified sequences</taxon>
        <taxon>metagenomes</taxon>
        <taxon>ecological metagenomes</taxon>
    </lineage>
</organism>
<evidence type="ECO:0000313" key="3">
    <source>
        <dbReference type="EMBL" id="CAB4755907.1"/>
    </source>
</evidence>
<reference evidence="4" key="1">
    <citation type="submission" date="2020-05" db="EMBL/GenBank/DDBJ databases">
        <authorList>
            <person name="Chiriac C."/>
            <person name="Salcher M."/>
            <person name="Ghai R."/>
            <person name="Kavagutti S V."/>
        </authorList>
    </citation>
    <scope>NUCLEOTIDE SEQUENCE</scope>
</reference>
<feature type="domain" description="NIF system FeS cluster assembly NifU C-terminal" evidence="2">
    <location>
        <begin position="36"/>
        <end position="103"/>
    </location>
</feature>
<dbReference type="PANTHER" id="PTHR11178">
    <property type="entry name" value="IRON-SULFUR CLUSTER SCAFFOLD PROTEIN NFU-RELATED"/>
    <property type="match status" value="1"/>
</dbReference>
<dbReference type="EMBL" id="CAEZYU010000111">
    <property type="protein sequence ID" value="CAB4755907.1"/>
    <property type="molecule type" value="Genomic_DNA"/>
</dbReference>
<evidence type="ECO:0000313" key="4">
    <source>
        <dbReference type="EMBL" id="CAB4911045.1"/>
    </source>
</evidence>
<name>A0A6J7H348_9ZZZZ</name>
<dbReference type="InterPro" id="IPR034904">
    <property type="entry name" value="FSCA_dom_sf"/>
</dbReference>
<dbReference type="InterPro" id="IPR001075">
    <property type="entry name" value="NIF_FeS_clus_asmbl_NifU_C"/>
</dbReference>
<dbReference type="Pfam" id="PF01106">
    <property type="entry name" value="NifU"/>
    <property type="match status" value="1"/>
</dbReference>
<proteinExistence type="inferred from homology"/>
<evidence type="ECO:0000259" key="2">
    <source>
        <dbReference type="Pfam" id="PF01106"/>
    </source>
</evidence>
<gene>
    <name evidence="3" type="ORF">UFOPK2766_01909</name>
    <name evidence="4" type="ORF">UFOPK3519_01418</name>
</gene>